<proteinExistence type="predicted"/>
<protein>
    <submittedName>
        <fullName evidence="1">RHH domain antitoxin VapB</fullName>
    </submittedName>
</protein>
<gene>
    <name evidence="1" type="ORF">i33-9</name>
</gene>
<dbReference type="SUPFAM" id="SSF47598">
    <property type="entry name" value="Ribbon-helix-helix"/>
    <property type="match status" value="1"/>
</dbReference>
<keyword evidence="1" id="KW-0614">Plasmid</keyword>
<dbReference type="RefSeq" id="WP_015243623.1">
    <property type="nucleotide sequence ID" value="NC_019887.1"/>
</dbReference>
<geneLocation type="plasmid" evidence="1">
    <name>pIRI33</name>
</geneLocation>
<dbReference type="EMBL" id="JQ661329">
    <property type="protein sequence ID" value="AFZ84249.1"/>
    <property type="molecule type" value="Genomic_DNA"/>
</dbReference>
<dbReference type="CDD" id="cd22231">
    <property type="entry name" value="RHH_NikR_HicB-like"/>
    <property type="match status" value="1"/>
</dbReference>
<dbReference type="InterPro" id="IPR010985">
    <property type="entry name" value="Ribbon_hlx_hlx"/>
</dbReference>
<name>L0BAP6_9EURY</name>
<reference evidence="1" key="1">
    <citation type="journal article" date="2013" name="PLoS ONE">
        <title>Insights into dynamics of mobile genetic elements in hyperthermophilic environments from five new thermococcus plasmids.</title>
        <authorList>
            <person name="Krupovic M."/>
            <person name="Gonnet M."/>
            <person name="Hania W.B."/>
            <person name="Forterre P."/>
            <person name="Erauso G."/>
        </authorList>
    </citation>
    <scope>NUCLEOTIDE SEQUENCE</scope>
    <source>
        <plasmid evidence="1">pIRI33</plasmid>
    </source>
</reference>
<sequence length="142" mass="16052">MDEWRVVGMVYSAELAQKTQKGRPRTKLISVRIPAFAYEQIEALVDFGVFSSRSDFINYAIQRALFELAAMKLPISDEDLLEMMALGPESPPTDDEVKEVLADVNKEVKTRVGFGSNRPKRRRVLRLRRAGSSTSDRNSSDD</sequence>
<evidence type="ECO:0000313" key="1">
    <source>
        <dbReference type="EMBL" id="AFZ84249.1"/>
    </source>
</evidence>
<organism evidence="1">
    <name type="scientific">Thermococcus sp. IRI33</name>
    <dbReference type="NCBI Taxonomy" id="1197733"/>
    <lineage>
        <taxon>Archaea</taxon>
        <taxon>Methanobacteriati</taxon>
        <taxon>Methanobacteriota</taxon>
        <taxon>Thermococci</taxon>
        <taxon>Thermococcales</taxon>
        <taxon>Thermococcaceae</taxon>
        <taxon>Thermococcus</taxon>
    </lineage>
</organism>
<dbReference type="AlphaFoldDB" id="L0BAP6"/>
<dbReference type="GO" id="GO:0006355">
    <property type="term" value="P:regulation of DNA-templated transcription"/>
    <property type="evidence" value="ECO:0007669"/>
    <property type="project" value="InterPro"/>
</dbReference>
<accession>L0BAP6</accession>